<keyword evidence="1" id="KW-0812">Transmembrane</keyword>
<feature type="transmembrane region" description="Helical" evidence="1">
    <location>
        <begin position="12"/>
        <end position="32"/>
    </location>
</feature>
<dbReference type="Proteomes" id="UP000178429">
    <property type="component" value="Unassembled WGS sequence"/>
</dbReference>
<evidence type="ECO:0008006" key="4">
    <source>
        <dbReference type="Google" id="ProtNLM"/>
    </source>
</evidence>
<reference evidence="2 3" key="1">
    <citation type="journal article" date="2016" name="Nat. Commun.">
        <title>Thousands of microbial genomes shed light on interconnected biogeochemical processes in an aquifer system.</title>
        <authorList>
            <person name="Anantharaman K."/>
            <person name="Brown C.T."/>
            <person name="Hug L.A."/>
            <person name="Sharon I."/>
            <person name="Castelle C.J."/>
            <person name="Probst A.J."/>
            <person name="Thomas B.C."/>
            <person name="Singh A."/>
            <person name="Wilkins M.J."/>
            <person name="Karaoz U."/>
            <person name="Brodie E.L."/>
            <person name="Williams K.H."/>
            <person name="Hubbard S.S."/>
            <person name="Banfield J.F."/>
        </authorList>
    </citation>
    <scope>NUCLEOTIDE SEQUENCE [LARGE SCALE GENOMIC DNA]</scope>
</reference>
<proteinExistence type="predicted"/>
<organism evidence="2 3">
    <name type="scientific">Candidatus Woesebacteria bacterium RIFCSPLOWO2_01_FULL_44_14</name>
    <dbReference type="NCBI Taxonomy" id="1802525"/>
    <lineage>
        <taxon>Bacteria</taxon>
        <taxon>Candidatus Woeseibacteriota</taxon>
    </lineage>
</organism>
<protein>
    <recommendedName>
        <fullName evidence="4">YrhK domain-containing protein</fullName>
    </recommendedName>
</protein>
<feature type="transmembrane region" description="Helical" evidence="1">
    <location>
        <begin position="44"/>
        <end position="61"/>
    </location>
</feature>
<keyword evidence="1" id="KW-0472">Membrane</keyword>
<evidence type="ECO:0000313" key="3">
    <source>
        <dbReference type="Proteomes" id="UP000178429"/>
    </source>
</evidence>
<evidence type="ECO:0000256" key="1">
    <source>
        <dbReference type="SAM" id="Phobius"/>
    </source>
</evidence>
<dbReference type="STRING" id="1802525.A2975_04175"/>
<gene>
    <name evidence="2" type="ORF">A2975_04175</name>
</gene>
<dbReference type="EMBL" id="MGHL01000006">
    <property type="protein sequence ID" value="OGM70241.1"/>
    <property type="molecule type" value="Genomic_DNA"/>
</dbReference>
<accession>A0A1F8C1J7</accession>
<keyword evidence="1" id="KW-1133">Transmembrane helix</keyword>
<comment type="caution">
    <text evidence="2">The sequence shown here is derived from an EMBL/GenBank/DDBJ whole genome shotgun (WGS) entry which is preliminary data.</text>
</comment>
<name>A0A1F8C1J7_9BACT</name>
<dbReference type="AlphaFoldDB" id="A0A1F8C1J7"/>
<evidence type="ECO:0000313" key="2">
    <source>
        <dbReference type="EMBL" id="OGM70241.1"/>
    </source>
</evidence>
<sequence>MRLTVHQRRILSEFVANVGVTWFAGGVVAPIFSTRDLQNIITTGIWGLSLSLVSVSFALLINKSS</sequence>